<keyword evidence="3" id="KW-1185">Reference proteome</keyword>
<sequence length="210" mass="23442">MHFLTGPVLYQLGRPVTAHRNSTSLPSDVAAIYPIHRYAFPMVHISTGQHPISAVLKKPLLAAEFDVLIKADWLLAPATQWAFRRRIYLPFRVKRLGRQPDRPTDLFAHRHIAIVDYPKTFLLLQVAAHDTPDDADRCRHQDNAPPLPATGLPTLDIEAYVNLNAPALAARFAPDQGKSTPAESLPIAAKRTGTTTKWTDEDTEWDAASW</sequence>
<dbReference type="Proteomes" id="UP001219525">
    <property type="component" value="Unassembled WGS sequence"/>
</dbReference>
<gene>
    <name evidence="2" type="ORF">GGX14DRAFT_570049</name>
</gene>
<reference evidence="2" key="1">
    <citation type="submission" date="2023-03" db="EMBL/GenBank/DDBJ databases">
        <title>Massive genome expansion in bonnet fungi (Mycena s.s.) driven by repeated elements and novel gene families across ecological guilds.</title>
        <authorList>
            <consortium name="Lawrence Berkeley National Laboratory"/>
            <person name="Harder C.B."/>
            <person name="Miyauchi S."/>
            <person name="Viragh M."/>
            <person name="Kuo A."/>
            <person name="Thoen E."/>
            <person name="Andreopoulos B."/>
            <person name="Lu D."/>
            <person name="Skrede I."/>
            <person name="Drula E."/>
            <person name="Henrissat B."/>
            <person name="Morin E."/>
            <person name="Kohler A."/>
            <person name="Barry K."/>
            <person name="LaButti K."/>
            <person name="Morin E."/>
            <person name="Salamov A."/>
            <person name="Lipzen A."/>
            <person name="Mereny Z."/>
            <person name="Hegedus B."/>
            <person name="Baldrian P."/>
            <person name="Stursova M."/>
            <person name="Weitz H."/>
            <person name="Taylor A."/>
            <person name="Grigoriev I.V."/>
            <person name="Nagy L.G."/>
            <person name="Martin F."/>
            <person name="Kauserud H."/>
        </authorList>
    </citation>
    <scope>NUCLEOTIDE SEQUENCE</scope>
    <source>
        <strain evidence="2">9144</strain>
    </source>
</reference>
<name>A0AAD6Y9C8_9AGAR</name>
<dbReference type="EMBL" id="JARJCW010000050">
    <property type="protein sequence ID" value="KAJ7203592.1"/>
    <property type="molecule type" value="Genomic_DNA"/>
</dbReference>
<evidence type="ECO:0000256" key="1">
    <source>
        <dbReference type="SAM" id="MobiDB-lite"/>
    </source>
</evidence>
<feature type="region of interest" description="Disordered" evidence="1">
    <location>
        <begin position="174"/>
        <end position="210"/>
    </location>
</feature>
<evidence type="ECO:0000313" key="2">
    <source>
        <dbReference type="EMBL" id="KAJ7203592.1"/>
    </source>
</evidence>
<dbReference type="AlphaFoldDB" id="A0AAD6Y9C8"/>
<evidence type="ECO:0000313" key="3">
    <source>
        <dbReference type="Proteomes" id="UP001219525"/>
    </source>
</evidence>
<comment type="caution">
    <text evidence="2">The sequence shown here is derived from an EMBL/GenBank/DDBJ whole genome shotgun (WGS) entry which is preliminary data.</text>
</comment>
<accession>A0AAD6Y9C8</accession>
<organism evidence="2 3">
    <name type="scientific">Mycena pura</name>
    <dbReference type="NCBI Taxonomy" id="153505"/>
    <lineage>
        <taxon>Eukaryota</taxon>
        <taxon>Fungi</taxon>
        <taxon>Dikarya</taxon>
        <taxon>Basidiomycota</taxon>
        <taxon>Agaricomycotina</taxon>
        <taxon>Agaricomycetes</taxon>
        <taxon>Agaricomycetidae</taxon>
        <taxon>Agaricales</taxon>
        <taxon>Marasmiineae</taxon>
        <taxon>Mycenaceae</taxon>
        <taxon>Mycena</taxon>
    </lineage>
</organism>
<protein>
    <submittedName>
        <fullName evidence="2">Uncharacterized protein</fullName>
    </submittedName>
</protein>
<proteinExistence type="predicted"/>
<feature type="compositionally biased region" description="Acidic residues" evidence="1">
    <location>
        <begin position="201"/>
        <end position="210"/>
    </location>
</feature>